<dbReference type="Proteomes" id="UP000635245">
    <property type="component" value="Unassembled WGS sequence"/>
</dbReference>
<dbReference type="AlphaFoldDB" id="A0A934QR29"/>
<reference evidence="1" key="1">
    <citation type="submission" date="2020-12" db="EMBL/GenBank/DDBJ databases">
        <title>Prauserella sp. ASG 168, a novel actinomycete isolated from cave rock.</title>
        <authorList>
            <person name="Suriyachadkun C."/>
        </authorList>
    </citation>
    <scope>NUCLEOTIDE SEQUENCE</scope>
    <source>
        <strain evidence="1">ASG 168</strain>
    </source>
</reference>
<dbReference type="InterPro" id="IPR054383">
    <property type="entry name" value="PspAB-like"/>
</dbReference>
<dbReference type="EMBL" id="JAENJH010000001">
    <property type="protein sequence ID" value="MBK1783908.1"/>
    <property type="molecule type" value="Genomic_DNA"/>
</dbReference>
<organism evidence="1 2">
    <name type="scientific">Prauserella cavernicola</name>
    <dbReference type="NCBI Taxonomy" id="2800127"/>
    <lineage>
        <taxon>Bacteria</taxon>
        <taxon>Bacillati</taxon>
        <taxon>Actinomycetota</taxon>
        <taxon>Actinomycetes</taxon>
        <taxon>Pseudonocardiales</taxon>
        <taxon>Pseudonocardiaceae</taxon>
        <taxon>Prauserella</taxon>
    </lineage>
</organism>
<keyword evidence="2" id="KW-1185">Reference proteome</keyword>
<name>A0A934QR29_9PSEU</name>
<dbReference type="Pfam" id="PF22742">
    <property type="entry name" value="PspAB"/>
    <property type="match status" value="1"/>
</dbReference>
<proteinExistence type="predicted"/>
<dbReference type="RefSeq" id="WP_200315545.1">
    <property type="nucleotide sequence ID" value="NZ_JAENJH010000001.1"/>
</dbReference>
<comment type="caution">
    <text evidence="1">The sequence shown here is derived from an EMBL/GenBank/DDBJ whole genome shotgun (WGS) entry which is preliminary data.</text>
</comment>
<accession>A0A934QR29</accession>
<evidence type="ECO:0000313" key="2">
    <source>
        <dbReference type="Proteomes" id="UP000635245"/>
    </source>
</evidence>
<evidence type="ECO:0000313" key="1">
    <source>
        <dbReference type="EMBL" id="MBK1783908.1"/>
    </source>
</evidence>
<gene>
    <name evidence="1" type="ORF">JHE00_06155</name>
</gene>
<protein>
    <submittedName>
        <fullName evidence="1">Uncharacterized protein</fullName>
    </submittedName>
</protein>
<sequence length="192" mass="20368">MGLLDILLGRTKPPKPDLDVLFAIPGAAYTVEAGLGFVPTGAGAVCFKAAEGGAAGRTREDILSLLHLDETTGVTAADDEYGYTWITCRQSTVDLPALMTQLHAANATLADAGFGSSLLCTVIGFTGTDPAKPRRLGLIYLFKRGSVYPFAPNGPHTRDSALELQTRAALADELPIEPDLDRWFPVWSAPVP</sequence>